<accession>G0EFA5</accession>
<proteinExistence type="predicted"/>
<sequence>MSEACRQALERAGRLAPSWARVVWSRALGLYAPDARYEGNALKGFVERVAELLARTCGAVLHRSLVSQRLVAVVLGDWILKDVGNGCAGSRTIRLVLDTGLGIDVNVTVVVGLEGSPRRIEVHSSALECRGVWGGEEQPGV</sequence>
<dbReference type="Proteomes" id="UP000001037">
    <property type="component" value="Chromosome"/>
</dbReference>
<keyword evidence="2" id="KW-1185">Reference proteome</keyword>
<dbReference type="InParanoid" id="G0EFA5"/>
<dbReference type="HOGENOM" id="CLU_1821086_0_0_2"/>
<dbReference type="GeneID" id="11139918"/>
<gene>
    <name evidence="1" type="ordered locus">Pyrfu_0276</name>
</gene>
<reference evidence="1 2" key="1">
    <citation type="journal article" date="2011" name="Stand. Genomic Sci.">
        <title>Complete genome sequence of the hyperthermophilic chemolithoautotroph Pyrolobus fumarii type strain (1A).</title>
        <authorList>
            <person name="Anderson I."/>
            <person name="Goker M."/>
            <person name="Nolan M."/>
            <person name="Lucas S."/>
            <person name="Hammon N."/>
            <person name="Deshpande S."/>
            <person name="Cheng J.F."/>
            <person name="Tapia R."/>
            <person name="Han C."/>
            <person name="Goodwin L."/>
            <person name="Pitluck S."/>
            <person name="Huntemann M."/>
            <person name="Liolios K."/>
            <person name="Ivanova N."/>
            <person name="Pagani I."/>
            <person name="Mavromatis K."/>
            <person name="Ovchinikova G."/>
            <person name="Pati A."/>
            <person name="Chen A."/>
            <person name="Palaniappan K."/>
            <person name="Land M."/>
            <person name="Hauser L."/>
            <person name="Brambilla E.M."/>
            <person name="Huber H."/>
            <person name="Yasawong M."/>
            <person name="Rohde M."/>
            <person name="Spring S."/>
            <person name="Abt B."/>
            <person name="Sikorski J."/>
            <person name="Wirth R."/>
            <person name="Detter J.C."/>
            <person name="Woyke T."/>
            <person name="Bristow J."/>
            <person name="Eisen J.A."/>
            <person name="Markowitz V."/>
            <person name="Hugenholtz P."/>
            <person name="Kyrpides N.C."/>
            <person name="Klenk H.P."/>
            <person name="Lapidus A."/>
        </authorList>
    </citation>
    <scope>NUCLEOTIDE SEQUENCE [LARGE SCALE GENOMIC DNA]</scope>
    <source>
        <strain evidence="2">DSM 11204 / 1A</strain>
    </source>
</reference>
<evidence type="ECO:0000313" key="2">
    <source>
        <dbReference type="Proteomes" id="UP000001037"/>
    </source>
</evidence>
<name>G0EFA5_PYRF1</name>
<protein>
    <submittedName>
        <fullName evidence="1">Uncharacterized protein</fullName>
    </submittedName>
</protein>
<dbReference type="RefSeq" id="WP_014025825.1">
    <property type="nucleotide sequence ID" value="NC_015931.1"/>
</dbReference>
<dbReference type="STRING" id="694429.Pyrfu_0276"/>
<dbReference type="KEGG" id="pfm:Pyrfu_0276"/>
<dbReference type="AlphaFoldDB" id="G0EFA5"/>
<organism evidence="1 2">
    <name type="scientific">Pyrolobus fumarii (strain DSM 11204 / 1A)</name>
    <dbReference type="NCBI Taxonomy" id="694429"/>
    <lineage>
        <taxon>Archaea</taxon>
        <taxon>Thermoproteota</taxon>
        <taxon>Thermoprotei</taxon>
        <taxon>Desulfurococcales</taxon>
        <taxon>Pyrodictiaceae</taxon>
        <taxon>Pyrolobus</taxon>
    </lineage>
</organism>
<evidence type="ECO:0000313" key="1">
    <source>
        <dbReference type="EMBL" id="AEM38148.1"/>
    </source>
</evidence>
<dbReference type="EMBL" id="CP002838">
    <property type="protein sequence ID" value="AEM38148.1"/>
    <property type="molecule type" value="Genomic_DNA"/>
</dbReference>